<evidence type="ECO:0000313" key="3">
    <source>
        <dbReference type="Proteomes" id="UP000294914"/>
    </source>
</evidence>
<dbReference type="OrthoDB" id="256753at2"/>
<evidence type="ECO:0000259" key="1">
    <source>
        <dbReference type="Pfam" id="PF10005"/>
    </source>
</evidence>
<name>A0A4R8J353_9GAMM</name>
<dbReference type="PIRSF" id="PIRSF012641">
    <property type="entry name" value="UCP012641"/>
    <property type="match status" value="1"/>
</dbReference>
<reference evidence="2 3" key="1">
    <citation type="submission" date="2019-03" db="EMBL/GenBank/DDBJ databases">
        <title>Genomic Encyclopedia of Type Strains, Phase IV (KMG-IV): sequencing the most valuable type-strain genomes for metagenomic binning, comparative biology and taxonomic classification.</title>
        <authorList>
            <person name="Goeker M."/>
        </authorList>
    </citation>
    <scope>NUCLEOTIDE SEQUENCE [LARGE SCALE GENOMIC DNA]</scope>
    <source>
        <strain evidence="2 3">DSM 16326</strain>
    </source>
</reference>
<comment type="caution">
    <text evidence="2">The sequence shown here is derived from an EMBL/GenBank/DDBJ whole genome shotgun (WGS) entry which is preliminary data.</text>
</comment>
<dbReference type="InterPro" id="IPR011201">
    <property type="entry name" value="Zinc-ribbon_6_bact"/>
</dbReference>
<evidence type="ECO:0000313" key="2">
    <source>
        <dbReference type="EMBL" id="TDY04303.1"/>
    </source>
</evidence>
<dbReference type="Pfam" id="PF15887">
    <property type="entry name" value="Peptidase_Mx"/>
    <property type="match status" value="1"/>
</dbReference>
<dbReference type="Pfam" id="PF10005">
    <property type="entry name" value="Zn_ribbon_DZR_6"/>
    <property type="match status" value="1"/>
</dbReference>
<dbReference type="Proteomes" id="UP000294914">
    <property type="component" value="Unassembled WGS sequence"/>
</dbReference>
<accession>A0A4R8J353</accession>
<keyword evidence="3" id="KW-1185">Reference proteome</keyword>
<feature type="domain" description="Zinc-ribbon" evidence="1">
    <location>
        <begin position="4"/>
        <end position="93"/>
    </location>
</feature>
<sequence>MKTFICDCGNTLHFENSQCMVCGRQLGFIQEDLQLSALEPMENGQWRSLSNARYYRQCANYRQYNICNWLVPAENNQTYCHSCRLNRIIPNLSESQNIKLWYRIETAKRRLLYTLYKLKLPVVDRKQDTQQGLAFKFMQDQTRYDEFSNAVTEVNQVMTGHHNGVITINILEAEDSAREQMREKMNEGYRTLLGHFRHEIGHYYWMRLIKSGEKLESFRELFGDERQDYRQSMKNYYRQKTPPAWQDGFISGYASAHPWEDWAETWAHYLHMVDTLETANDIGFRIQNDPHAPGDEGGESDLSSVKGIDFNALMEDWASLTIGLNALNRSMGLPDAYPFVLSAPVLEKLRFVHHLITDRDNY</sequence>
<organism evidence="2 3">
    <name type="scientific">Thiohalophilus thiocyanatoxydans</name>
    <dbReference type="NCBI Taxonomy" id="381308"/>
    <lineage>
        <taxon>Bacteria</taxon>
        <taxon>Pseudomonadati</taxon>
        <taxon>Pseudomonadota</taxon>
        <taxon>Gammaproteobacteria</taxon>
        <taxon>Thiohalomonadales</taxon>
        <taxon>Thiohalophilaceae</taxon>
        <taxon>Thiohalophilus</taxon>
    </lineage>
</organism>
<dbReference type="AlphaFoldDB" id="A0A4R8J353"/>
<proteinExistence type="predicted"/>
<dbReference type="RefSeq" id="WP_134081098.1">
    <property type="nucleotide sequence ID" value="NZ_SOQX01000001.1"/>
</dbReference>
<dbReference type="EMBL" id="SOQX01000001">
    <property type="protein sequence ID" value="TDY04303.1"/>
    <property type="molecule type" value="Genomic_DNA"/>
</dbReference>
<dbReference type="InterPro" id="IPR031321">
    <property type="entry name" value="UCP012641"/>
</dbReference>
<protein>
    <recommendedName>
        <fullName evidence="1">Zinc-ribbon domain-containing protein</fullName>
    </recommendedName>
</protein>
<dbReference type="Gene3D" id="3.40.390.70">
    <property type="match status" value="1"/>
</dbReference>
<gene>
    <name evidence="2" type="ORF">EDC23_0678</name>
</gene>